<evidence type="ECO:0000313" key="2">
    <source>
        <dbReference type="EnsemblMetazoa" id="GAUT051960-PA"/>
    </source>
</evidence>
<proteinExistence type="predicted"/>
<dbReference type="VEuPathDB" id="VectorBase:GAUT051960"/>
<protein>
    <submittedName>
        <fullName evidence="2">Uncharacterized protein</fullName>
    </submittedName>
</protein>
<keyword evidence="3" id="KW-1185">Reference proteome</keyword>
<dbReference type="EnsemblMetazoa" id="GAUT051960-RA">
    <property type="protein sequence ID" value="GAUT051960-PA"/>
    <property type="gene ID" value="GAUT051960"/>
</dbReference>
<feature type="region of interest" description="Disordered" evidence="1">
    <location>
        <begin position="1"/>
        <end position="27"/>
    </location>
</feature>
<reference evidence="2" key="1">
    <citation type="submission" date="2020-05" db="UniProtKB">
        <authorList>
            <consortium name="EnsemblMetazoa"/>
        </authorList>
    </citation>
    <scope>IDENTIFICATION</scope>
    <source>
        <strain evidence="2">TTRI</strain>
    </source>
</reference>
<name>A0A1A9VYR2_GLOAU</name>
<organism evidence="2 3">
    <name type="scientific">Glossina austeni</name>
    <name type="common">Savannah tsetse fly</name>
    <dbReference type="NCBI Taxonomy" id="7395"/>
    <lineage>
        <taxon>Eukaryota</taxon>
        <taxon>Metazoa</taxon>
        <taxon>Ecdysozoa</taxon>
        <taxon>Arthropoda</taxon>
        <taxon>Hexapoda</taxon>
        <taxon>Insecta</taxon>
        <taxon>Pterygota</taxon>
        <taxon>Neoptera</taxon>
        <taxon>Endopterygota</taxon>
        <taxon>Diptera</taxon>
        <taxon>Brachycera</taxon>
        <taxon>Muscomorpha</taxon>
        <taxon>Hippoboscoidea</taxon>
        <taxon>Glossinidae</taxon>
        <taxon>Glossina</taxon>
    </lineage>
</organism>
<feature type="compositionally biased region" description="Low complexity" evidence="1">
    <location>
        <begin position="9"/>
        <end position="23"/>
    </location>
</feature>
<dbReference type="Proteomes" id="UP000078200">
    <property type="component" value="Unassembled WGS sequence"/>
</dbReference>
<evidence type="ECO:0000313" key="3">
    <source>
        <dbReference type="Proteomes" id="UP000078200"/>
    </source>
</evidence>
<sequence length="328" mass="35548">MFKLTTINSSESPTTTHTSSAATKNTRANLKTSAITENLLNSPLTNTSDDNNNMLISPASWFNTDLLVSNYSTLASATNLNENGFVDEDDDCYPDNPNFNCTRLEYLEHVLGPQTLQLYKVLLVKILLLTCLGEFLHTKYVRATMPAFYRQVKLLPFLHTASPQQDAIRTQRSLYGSGQQVGYNIAPLGAGHVPQNGLINLLESSKQQGFANNAAVAFANPGAKDIIPNVPLSVSLPSFLPLKLAGQAAGTSSVSVATAEDFQDLAQANLRLQSPFDGKRYAPINAMLARPFTKPSISFLSPPSILTHPPGPLSLVPSSQLLSNWKND</sequence>
<dbReference type="AlphaFoldDB" id="A0A1A9VYR2"/>
<evidence type="ECO:0000256" key="1">
    <source>
        <dbReference type="SAM" id="MobiDB-lite"/>
    </source>
</evidence>
<accession>A0A1A9VYR2</accession>